<evidence type="ECO:0000313" key="3">
    <source>
        <dbReference type="Proteomes" id="UP000250006"/>
    </source>
</evidence>
<dbReference type="PANTHER" id="PTHR42791">
    <property type="entry name" value="GNAT FAMILY ACETYLTRANSFERASE"/>
    <property type="match status" value="1"/>
</dbReference>
<dbReference type="InterPro" id="IPR000182">
    <property type="entry name" value="GNAT_dom"/>
</dbReference>
<dbReference type="EMBL" id="UAPQ01000006">
    <property type="protein sequence ID" value="SPT53368.1"/>
    <property type="molecule type" value="Genomic_DNA"/>
</dbReference>
<evidence type="ECO:0000259" key="1">
    <source>
        <dbReference type="PROSITE" id="PS51186"/>
    </source>
</evidence>
<evidence type="ECO:0000313" key="2">
    <source>
        <dbReference type="EMBL" id="SPT53368.1"/>
    </source>
</evidence>
<dbReference type="RefSeq" id="WP_229116815.1">
    <property type="nucleotide sequence ID" value="NZ_UAPQ01000006.1"/>
</dbReference>
<dbReference type="PROSITE" id="PS51186">
    <property type="entry name" value="GNAT"/>
    <property type="match status" value="1"/>
</dbReference>
<feature type="domain" description="N-acetyltransferase" evidence="1">
    <location>
        <begin position="3"/>
        <end position="211"/>
    </location>
</feature>
<dbReference type="Gene3D" id="3.40.630.30">
    <property type="match status" value="1"/>
</dbReference>
<organism evidence="2 3">
    <name type="scientific">Actinomyces bovis</name>
    <dbReference type="NCBI Taxonomy" id="1658"/>
    <lineage>
        <taxon>Bacteria</taxon>
        <taxon>Bacillati</taxon>
        <taxon>Actinomycetota</taxon>
        <taxon>Actinomycetes</taxon>
        <taxon>Actinomycetales</taxon>
        <taxon>Actinomycetaceae</taxon>
        <taxon>Actinomyces</taxon>
    </lineage>
</organism>
<accession>A0ABY1VQP0</accession>
<keyword evidence="3" id="KW-1185">Reference proteome</keyword>
<name>A0ABY1VQP0_9ACTO</name>
<dbReference type="Proteomes" id="UP000250006">
    <property type="component" value="Unassembled WGS sequence"/>
</dbReference>
<dbReference type="SUPFAM" id="SSF55729">
    <property type="entry name" value="Acyl-CoA N-acyltransferases (Nat)"/>
    <property type="match status" value="1"/>
</dbReference>
<comment type="caution">
    <text evidence="2">The sequence shown here is derived from an EMBL/GenBank/DDBJ whole genome shotgun (WGS) entry which is preliminary data.</text>
</comment>
<protein>
    <submittedName>
        <fullName evidence="2">Predicted acetyltransferase</fullName>
    </submittedName>
</protein>
<dbReference type="InterPro" id="IPR052523">
    <property type="entry name" value="Trichothecene_AcTrans"/>
</dbReference>
<dbReference type="CDD" id="cd04301">
    <property type="entry name" value="NAT_SF"/>
    <property type="match status" value="1"/>
</dbReference>
<dbReference type="Pfam" id="PF13508">
    <property type="entry name" value="Acetyltransf_7"/>
    <property type="match status" value="1"/>
</dbReference>
<gene>
    <name evidence="2" type="ORF">NCTC11535_01031</name>
</gene>
<reference evidence="2 3" key="1">
    <citation type="submission" date="2018-06" db="EMBL/GenBank/DDBJ databases">
        <authorList>
            <consortium name="Pathogen Informatics"/>
            <person name="Doyle S."/>
        </authorList>
    </citation>
    <scope>NUCLEOTIDE SEQUENCE [LARGE SCALE GENOMIC DNA]</scope>
    <source>
        <strain evidence="2 3">NCTC11535</strain>
    </source>
</reference>
<sequence>MTETIRLARSADRLPLTALLTEVFSTDPLMEAITAPAPDPLAALQHLLDFELTGHYLCPKAPTTTDLVIDHTGRILAAALWDNPIHAGAKPTGPLGIGGEPGSVPEGIDHSIMGPAWDLCLLDGRLCETVRPLAPHWHLQMLAVTPGLQGLGLGSRLLRHGLTRAAADALPVHLESTTPSSKRLYERHGFQEVAELGPCDPLPRYWALIRPANAKDQA</sequence>
<dbReference type="InterPro" id="IPR016181">
    <property type="entry name" value="Acyl_CoA_acyltransferase"/>
</dbReference>
<dbReference type="PANTHER" id="PTHR42791:SF1">
    <property type="entry name" value="N-ACETYLTRANSFERASE DOMAIN-CONTAINING PROTEIN"/>
    <property type="match status" value="1"/>
</dbReference>
<proteinExistence type="predicted"/>